<keyword evidence="7 10" id="KW-0456">Lyase</keyword>
<dbReference type="InterPro" id="IPR023664">
    <property type="entry name" value="Murein_transglycosylaseC"/>
</dbReference>
<dbReference type="HAMAP" id="MF_01616">
    <property type="entry name" value="MltC"/>
    <property type="match status" value="1"/>
</dbReference>
<dbReference type="EC" id="4.2.2.n1" evidence="10"/>
<dbReference type="Proteomes" id="UP000240212">
    <property type="component" value="Unassembled WGS sequence"/>
</dbReference>
<evidence type="ECO:0000256" key="9">
    <source>
        <dbReference type="ARBA" id="ARBA00023316"/>
    </source>
</evidence>
<dbReference type="GO" id="GO:0008933">
    <property type="term" value="F:peptidoglycan lytic transglycosylase activity"/>
    <property type="evidence" value="ECO:0007669"/>
    <property type="project" value="UniProtKB-UniRule"/>
</dbReference>
<evidence type="ECO:0000256" key="10">
    <source>
        <dbReference type="HAMAP-Rule" id="MF_01616"/>
    </source>
</evidence>
<evidence type="ECO:0000313" key="14">
    <source>
        <dbReference type="EMBL" id="PSN06828.1"/>
    </source>
</evidence>
<protein>
    <recommendedName>
        <fullName evidence="10">Membrane-bound lytic murein transglycosylase C</fullName>
        <ecNumber evidence="10">4.2.2.n1</ecNumber>
    </recommendedName>
    <alternativeName>
        <fullName evidence="10">Murein lyase C</fullName>
    </alternativeName>
</protein>
<evidence type="ECO:0000256" key="3">
    <source>
        <dbReference type="ARBA" id="ARBA00022729"/>
    </source>
</evidence>
<feature type="domain" description="Transglycosylase SLT" evidence="12">
    <location>
        <begin position="195"/>
        <end position="318"/>
    </location>
</feature>
<comment type="caution">
    <text evidence="14">The sequence shown here is derived from an EMBL/GenBank/DDBJ whole genome shotgun (WGS) entry which is preliminary data.</text>
</comment>
<evidence type="ECO:0000256" key="7">
    <source>
        <dbReference type="ARBA" id="ARBA00023239"/>
    </source>
</evidence>
<dbReference type="EMBL" id="PYEP01000006">
    <property type="protein sequence ID" value="PSN06828.1"/>
    <property type="molecule type" value="Genomic_DNA"/>
</dbReference>
<dbReference type="InterPro" id="IPR023346">
    <property type="entry name" value="Lysozyme-like_dom_sf"/>
</dbReference>
<evidence type="ECO:0000256" key="2">
    <source>
        <dbReference type="ARBA" id="ARBA00007734"/>
    </source>
</evidence>
<dbReference type="STRING" id="1388748.GCA_000463155_00539"/>
<dbReference type="RefSeq" id="WP_106877761.1">
    <property type="nucleotide sequence ID" value="NZ_DHYB01000019.1"/>
</dbReference>
<sequence>MKKLLALALLAPLLVSCSGSKKGDSYNEAFIKDTNGFDILMGQFANNIENIWGFNEVLIAGPKDYVKYTDGYQTRSHINFDAGTLTVETIAGTDPAARLRQAIIMTLLMGDDPSSVDLYSDANDIQISKEPFLYGQVVDHTGQPIRWQGRATQFADWLLQNRLKSRRSGLHVIYSVTINLVPNHLDKRAHKYLGMVRQASRKYGVDESLILAIMQTESSFNPYAVSRSDALGLMQVVQHTAGKDVFRSQGKSGTPSRSFLFDPASNIDTGTAYLAMLSNVYLGDITNPTSRRYAVITAYNGGAGSVLRVFASDKIEAAAIINTMSPGDVYQTLTTRHPSAESRRYLYKVNSTQKVYRRQ</sequence>
<dbReference type="CDD" id="cd16893">
    <property type="entry name" value="LT_MltC_MltE"/>
    <property type="match status" value="1"/>
</dbReference>
<feature type="chain" id="PRO_5015196222" description="Membrane-bound lytic murein transglycosylase C" evidence="11">
    <location>
        <begin position="23"/>
        <end position="359"/>
    </location>
</feature>
<keyword evidence="15" id="KW-1185">Reference proteome</keyword>
<feature type="domain" description="Murein transglycosylase-C N-terminal" evidence="13">
    <location>
        <begin position="31"/>
        <end position="191"/>
    </location>
</feature>
<gene>
    <name evidence="10" type="primary">mltC</name>
    <name evidence="14" type="ORF">C7G83_14595</name>
</gene>
<dbReference type="GO" id="GO:0016998">
    <property type="term" value="P:cell wall macromolecule catabolic process"/>
    <property type="evidence" value="ECO:0007669"/>
    <property type="project" value="UniProtKB-UniRule"/>
</dbReference>
<dbReference type="PANTHER" id="PTHR37423:SF2">
    <property type="entry name" value="MEMBRANE-BOUND LYTIC MUREIN TRANSGLYCOSYLASE C"/>
    <property type="match status" value="1"/>
</dbReference>
<keyword evidence="6 10" id="KW-0998">Cell outer membrane</keyword>
<keyword evidence="3 10" id="KW-0732">Signal</keyword>
<keyword evidence="8 10" id="KW-0449">Lipoprotein</keyword>
<keyword evidence="4 10" id="KW-0472">Membrane</keyword>
<evidence type="ECO:0000256" key="11">
    <source>
        <dbReference type="SAM" id="SignalP"/>
    </source>
</evidence>
<comment type="function">
    <text evidence="10">Murein-degrading enzyme. May play a role in recycling of muropeptides during cell elongation and/or cell division.</text>
</comment>
<dbReference type="InterPro" id="IPR024570">
    <property type="entry name" value="Murein_transglycosylaseC_N"/>
</dbReference>
<comment type="similarity">
    <text evidence="2 10">Belongs to the transglycosylase Slt family.</text>
</comment>
<proteinExistence type="inferred from homology"/>
<evidence type="ECO:0000259" key="13">
    <source>
        <dbReference type="Pfam" id="PF11873"/>
    </source>
</evidence>
<evidence type="ECO:0000259" key="12">
    <source>
        <dbReference type="Pfam" id="PF01464"/>
    </source>
</evidence>
<evidence type="ECO:0000313" key="15">
    <source>
        <dbReference type="Proteomes" id="UP000240212"/>
    </source>
</evidence>
<evidence type="ECO:0000256" key="6">
    <source>
        <dbReference type="ARBA" id="ARBA00023237"/>
    </source>
</evidence>
<name>A0A2P8VIB4_9ENTR</name>
<dbReference type="Gene3D" id="1.10.530.10">
    <property type="match status" value="1"/>
</dbReference>
<evidence type="ECO:0000256" key="1">
    <source>
        <dbReference type="ARBA" id="ARBA00001420"/>
    </source>
</evidence>
<evidence type="ECO:0000256" key="8">
    <source>
        <dbReference type="ARBA" id="ARBA00023288"/>
    </source>
</evidence>
<dbReference type="InterPro" id="IPR000189">
    <property type="entry name" value="Transglyc_AS"/>
</dbReference>
<dbReference type="GO" id="GO:0000270">
    <property type="term" value="P:peptidoglycan metabolic process"/>
    <property type="evidence" value="ECO:0007669"/>
    <property type="project" value="InterPro"/>
</dbReference>
<dbReference type="FunFam" id="1.10.530.10:FF:000002">
    <property type="entry name" value="Membrane-bound lytic murein transglycosylase C"/>
    <property type="match status" value="1"/>
</dbReference>
<dbReference type="PROSITE" id="PS51257">
    <property type="entry name" value="PROKAR_LIPOPROTEIN"/>
    <property type="match status" value="1"/>
</dbReference>
<dbReference type="InterPro" id="IPR008258">
    <property type="entry name" value="Transglycosylase_SLT_dom_1"/>
</dbReference>
<dbReference type="Pfam" id="PF11873">
    <property type="entry name" value="Mltc_N"/>
    <property type="match status" value="1"/>
</dbReference>
<feature type="signal peptide" evidence="11">
    <location>
        <begin position="1"/>
        <end position="22"/>
    </location>
</feature>
<dbReference type="NCBIfam" id="NF008670">
    <property type="entry name" value="PRK11671.1"/>
    <property type="match status" value="1"/>
</dbReference>
<organism evidence="14 15">
    <name type="scientific">Siccibacter turicensis</name>
    <dbReference type="NCBI Taxonomy" id="357233"/>
    <lineage>
        <taxon>Bacteria</taxon>
        <taxon>Pseudomonadati</taxon>
        <taxon>Pseudomonadota</taxon>
        <taxon>Gammaproteobacteria</taxon>
        <taxon>Enterobacterales</taxon>
        <taxon>Enterobacteriaceae</taxon>
        <taxon>Siccibacter</taxon>
    </lineage>
</organism>
<dbReference type="Pfam" id="PF01464">
    <property type="entry name" value="SLT"/>
    <property type="match status" value="1"/>
</dbReference>
<dbReference type="GO" id="GO:0016798">
    <property type="term" value="F:hydrolase activity, acting on glycosyl bonds"/>
    <property type="evidence" value="ECO:0007669"/>
    <property type="project" value="InterPro"/>
</dbReference>
<keyword evidence="9 10" id="KW-0961">Cell wall biogenesis/degradation</keyword>
<dbReference type="SUPFAM" id="SSF53955">
    <property type="entry name" value="Lysozyme-like"/>
    <property type="match status" value="1"/>
</dbReference>
<dbReference type="PROSITE" id="PS00922">
    <property type="entry name" value="TRANSGLYCOSYLASE"/>
    <property type="match status" value="1"/>
</dbReference>
<dbReference type="OrthoDB" id="5620293at2"/>
<reference evidence="14 15" key="1">
    <citation type="submission" date="2018-03" db="EMBL/GenBank/DDBJ databases">
        <title>Draft genome sequence of the first documented clinical Siccibacter turicensis isolate in Austria.</title>
        <authorList>
            <person name="Lepuschitz S."/>
            <person name="Pekard-Amenitsch S."/>
            <person name="Haunold R."/>
            <person name="Schill S."/>
            <person name="Mach R."/>
            <person name="Allerberger F."/>
            <person name="Ruppitsch W."/>
            <person name="Forsythe S.J."/>
        </authorList>
    </citation>
    <scope>NUCLEOTIDE SEQUENCE [LARGE SCALE GENOMIC DNA]</scope>
    <source>
        <strain evidence="14 15">6100069499-17</strain>
    </source>
</reference>
<comment type="subcellular location">
    <subcellularLocation>
        <location evidence="10">Cell outer membrane</location>
        <topology evidence="10">Lipid-anchor</topology>
    </subcellularLocation>
</comment>
<dbReference type="GO" id="GO:0009279">
    <property type="term" value="C:cell outer membrane"/>
    <property type="evidence" value="ECO:0007669"/>
    <property type="project" value="UniProtKB-SubCell"/>
</dbReference>
<accession>A0A2P8VIB4</accession>
<dbReference type="PANTHER" id="PTHR37423">
    <property type="entry name" value="SOLUBLE LYTIC MUREIN TRANSGLYCOSYLASE-RELATED"/>
    <property type="match status" value="1"/>
</dbReference>
<keyword evidence="5 10" id="KW-0564">Palmitate</keyword>
<dbReference type="GO" id="GO:0071555">
    <property type="term" value="P:cell wall organization"/>
    <property type="evidence" value="ECO:0007669"/>
    <property type="project" value="UniProtKB-KW"/>
</dbReference>
<comment type="catalytic activity">
    <reaction evidence="1 10">
        <text>Exolytic cleavage of the (1-&gt;4)-beta-glycosidic linkage between N-acetylmuramic acid (MurNAc) and N-acetylglucosamine (GlcNAc) residues in peptidoglycan, from either the reducing or the non-reducing ends of the peptidoglycan chains, with concomitant formation of a 1,6-anhydrobond in the MurNAc residue.</text>
        <dbReference type="EC" id="4.2.2.n1"/>
    </reaction>
</comment>
<dbReference type="AlphaFoldDB" id="A0A2P8VIB4"/>
<evidence type="ECO:0000256" key="4">
    <source>
        <dbReference type="ARBA" id="ARBA00023136"/>
    </source>
</evidence>
<evidence type="ECO:0000256" key="5">
    <source>
        <dbReference type="ARBA" id="ARBA00023139"/>
    </source>
</evidence>